<dbReference type="InterPro" id="IPR036412">
    <property type="entry name" value="HAD-like_sf"/>
</dbReference>
<dbReference type="Proteomes" id="UP001176059">
    <property type="component" value="Unassembled WGS sequence"/>
</dbReference>
<dbReference type="EMBL" id="JANVFO010000004">
    <property type="protein sequence ID" value="KAJ3736748.1"/>
    <property type="molecule type" value="Genomic_DNA"/>
</dbReference>
<dbReference type="PANTHER" id="PTHR10788:SF123">
    <property type="entry name" value="TREHALOSE-PHOSPHATASE"/>
    <property type="match status" value="1"/>
</dbReference>
<gene>
    <name evidence="4" type="ORF">DFJ43DRAFT_1129382</name>
</gene>
<evidence type="ECO:0000256" key="1">
    <source>
        <dbReference type="ARBA" id="ARBA00005409"/>
    </source>
</evidence>
<dbReference type="Gene3D" id="3.30.70.1020">
    <property type="entry name" value="Trehalose-6-phosphate phosphatase related protein, domain 2"/>
    <property type="match status" value="1"/>
</dbReference>
<name>A0AA38K144_9AGAR</name>
<dbReference type="GO" id="GO:0003825">
    <property type="term" value="F:alpha,alpha-trehalose-phosphate synthase (UDP-forming) activity"/>
    <property type="evidence" value="ECO:0007669"/>
    <property type="project" value="TreeGrafter"/>
</dbReference>
<protein>
    <submittedName>
        <fullName evidence="4">Trehalose-6-phosphate phosphatase</fullName>
    </submittedName>
</protein>
<evidence type="ECO:0000313" key="5">
    <source>
        <dbReference type="Proteomes" id="UP001176059"/>
    </source>
</evidence>
<dbReference type="PANTHER" id="PTHR10788">
    <property type="entry name" value="TREHALOSE-6-PHOSPHATE SYNTHASE"/>
    <property type="match status" value="1"/>
</dbReference>
<dbReference type="GO" id="GO:0005829">
    <property type="term" value="C:cytosol"/>
    <property type="evidence" value="ECO:0007669"/>
    <property type="project" value="TreeGrafter"/>
</dbReference>
<reference evidence="4" key="1">
    <citation type="submission" date="2022-08" db="EMBL/GenBank/DDBJ databases">
        <authorList>
            <consortium name="DOE Joint Genome Institute"/>
            <person name="Min B."/>
            <person name="Sierra-Patev S."/>
            <person name="Naranjo-Ortiz M."/>
            <person name="Looney B."/>
            <person name="Konkel Z."/>
            <person name="Slot J.C."/>
            <person name="Sakamoto Y."/>
            <person name="Steenwyk J.L."/>
            <person name="Rokas A."/>
            <person name="Carro J."/>
            <person name="Camarero S."/>
            <person name="Ferreira P."/>
            <person name="Molpeceres G."/>
            <person name="Ruiz-duenas F.J."/>
            <person name="Serrano A."/>
            <person name="Henrissat B."/>
            <person name="Drula E."/>
            <person name="Hughes K.W."/>
            <person name="Mata J.L."/>
            <person name="Ishikawa N.K."/>
            <person name="Vargas-Isla R."/>
            <person name="Ushijima S."/>
            <person name="Smith C.A."/>
            <person name="Ahrendt S."/>
            <person name="Andreopoulos W."/>
            <person name="He G."/>
            <person name="LaButti K."/>
            <person name="Lipzen A."/>
            <person name="Ng V."/>
            <person name="Riley R."/>
            <person name="Sandor L."/>
            <person name="Barry K."/>
            <person name="Martinez A.T."/>
            <person name="Xiao Y."/>
            <person name="Gibbons J.G."/>
            <person name="Terashima K."/>
            <person name="Hibbett D.S."/>
            <person name="Grigoriev I.V."/>
        </authorList>
    </citation>
    <scope>NUCLEOTIDE SEQUENCE</scope>
    <source>
        <strain evidence="4">ET3784</strain>
    </source>
</reference>
<dbReference type="Gene3D" id="3.40.50.2000">
    <property type="entry name" value="Glycogen Phosphorylase B"/>
    <property type="match status" value="2"/>
</dbReference>
<feature type="region of interest" description="Disordered" evidence="3">
    <location>
        <begin position="847"/>
        <end position="871"/>
    </location>
</feature>
<dbReference type="GO" id="GO:0005946">
    <property type="term" value="C:alpha,alpha-trehalose-phosphate synthase complex (UDP-forming)"/>
    <property type="evidence" value="ECO:0007669"/>
    <property type="project" value="TreeGrafter"/>
</dbReference>
<dbReference type="CDD" id="cd01627">
    <property type="entry name" value="HAD_TPP"/>
    <property type="match status" value="1"/>
</dbReference>
<dbReference type="InterPro" id="IPR006379">
    <property type="entry name" value="HAD-SF_hydro_IIB"/>
</dbReference>
<reference evidence="4" key="2">
    <citation type="journal article" date="2023" name="Proc. Natl. Acad. Sci. U.S.A.">
        <title>A global phylogenomic analysis of the shiitake genus Lentinula.</title>
        <authorList>
            <person name="Sierra-Patev S."/>
            <person name="Min B."/>
            <person name="Naranjo-Ortiz M."/>
            <person name="Looney B."/>
            <person name="Konkel Z."/>
            <person name="Slot J.C."/>
            <person name="Sakamoto Y."/>
            <person name="Steenwyk J.L."/>
            <person name="Rokas A."/>
            <person name="Carro J."/>
            <person name="Camarero S."/>
            <person name="Ferreira P."/>
            <person name="Molpeceres G."/>
            <person name="Ruiz-Duenas F.J."/>
            <person name="Serrano A."/>
            <person name="Henrissat B."/>
            <person name="Drula E."/>
            <person name="Hughes K.W."/>
            <person name="Mata J.L."/>
            <person name="Ishikawa N.K."/>
            <person name="Vargas-Isla R."/>
            <person name="Ushijima S."/>
            <person name="Smith C.A."/>
            <person name="Donoghue J."/>
            <person name="Ahrendt S."/>
            <person name="Andreopoulos W."/>
            <person name="He G."/>
            <person name="LaButti K."/>
            <person name="Lipzen A."/>
            <person name="Ng V."/>
            <person name="Riley R."/>
            <person name="Sandor L."/>
            <person name="Barry K."/>
            <person name="Martinez A.T."/>
            <person name="Xiao Y."/>
            <person name="Gibbons J.G."/>
            <person name="Terashima K."/>
            <person name="Grigoriev I.V."/>
            <person name="Hibbett D."/>
        </authorList>
    </citation>
    <scope>NUCLEOTIDE SEQUENCE</scope>
    <source>
        <strain evidence="4">ET3784</strain>
    </source>
</reference>
<dbReference type="NCBIfam" id="TIGR00685">
    <property type="entry name" value="T6PP"/>
    <property type="match status" value="1"/>
</dbReference>
<dbReference type="SUPFAM" id="SSF56784">
    <property type="entry name" value="HAD-like"/>
    <property type="match status" value="1"/>
</dbReference>
<dbReference type="NCBIfam" id="TIGR01484">
    <property type="entry name" value="HAD-SF-IIB"/>
    <property type="match status" value="1"/>
</dbReference>
<dbReference type="Pfam" id="PF02358">
    <property type="entry name" value="Trehalose_PPase"/>
    <property type="match status" value="1"/>
</dbReference>
<comment type="caution">
    <text evidence="4">The sequence shown here is derived from an EMBL/GenBank/DDBJ whole genome shotgun (WGS) entry which is preliminary data.</text>
</comment>
<evidence type="ECO:0000313" key="4">
    <source>
        <dbReference type="EMBL" id="KAJ3736748.1"/>
    </source>
</evidence>
<feature type="region of interest" description="Disordered" evidence="3">
    <location>
        <begin position="810"/>
        <end position="832"/>
    </location>
</feature>
<dbReference type="InterPro" id="IPR003337">
    <property type="entry name" value="Trehalose_PPase"/>
</dbReference>
<feature type="compositionally biased region" description="Polar residues" evidence="3">
    <location>
        <begin position="854"/>
        <end position="865"/>
    </location>
</feature>
<organism evidence="4 5">
    <name type="scientific">Lentinula guzmanii</name>
    <dbReference type="NCBI Taxonomy" id="2804957"/>
    <lineage>
        <taxon>Eukaryota</taxon>
        <taxon>Fungi</taxon>
        <taxon>Dikarya</taxon>
        <taxon>Basidiomycota</taxon>
        <taxon>Agaricomycotina</taxon>
        <taxon>Agaricomycetes</taxon>
        <taxon>Agaricomycetidae</taxon>
        <taxon>Agaricales</taxon>
        <taxon>Marasmiineae</taxon>
        <taxon>Omphalotaceae</taxon>
        <taxon>Lentinula</taxon>
    </lineage>
</organism>
<dbReference type="AlphaFoldDB" id="A0AA38K144"/>
<dbReference type="SUPFAM" id="SSF53756">
    <property type="entry name" value="UDP-Glycosyltransferase/glycogen phosphorylase"/>
    <property type="match status" value="1"/>
</dbReference>
<evidence type="ECO:0000256" key="2">
    <source>
        <dbReference type="ARBA" id="ARBA00006330"/>
    </source>
</evidence>
<dbReference type="InterPro" id="IPR001830">
    <property type="entry name" value="Glyco_trans_20"/>
</dbReference>
<accession>A0AA38K144</accession>
<dbReference type="GO" id="GO:0004805">
    <property type="term" value="F:trehalose-phosphatase activity"/>
    <property type="evidence" value="ECO:0007669"/>
    <property type="project" value="TreeGrafter"/>
</dbReference>
<dbReference type="CDD" id="cd03788">
    <property type="entry name" value="GT20_TPS"/>
    <property type="match status" value="1"/>
</dbReference>
<proteinExistence type="inferred from homology"/>
<dbReference type="InterPro" id="IPR023214">
    <property type="entry name" value="HAD_sf"/>
</dbReference>
<sequence length="926" mass="103667">MLPTLADIRASIAQLEDRHRRNGVVLSGRILHVCHSLPVTCTLHVDKDTSSSSSSKWKLGPRYGHAAMISGIRSLSATHEQIIVGWTGDIESTEGEKKEVGELTEEHKSELNEILFKGDKEDDVHEAHDEDHHHTGYVAVWMPSPVAHGYYDGYCKQILWPLFHYLLWQDVATEYASADSHYPHYEAANSAFARRIAEIYQPGDLIWVHDYHLLLLPNLIRELLPDAVVGLFVHTPFPSSEVFRCLPRRKEILDGMLGANLICFQNYSYTRHFVSTCIRVCGYESHLNGRGIENPSSSHVTAVSYCPVGIDAERVARDVLRPGIKPKFDALKTLYQGKKIIVGRDKLDVVKGVLQKLRAFEKMLQMYPEWVGRVVMIQVTSPSLADSPKLERQVSELVAHINGTYGSLDFIPCHHYHQTLKKDEFYALLSVADLAVITPLRDGMNTTSMEFVIAQERTKRSPSVLSELMGVMGSGFSSPGSSTQGALWVNPWDLHTVASAMHRALLMPEAEKAIRHTYLHDVVTTRTSHMWANVLTEMLLQQMSPSVHGVPGKKGIPYLDIARLRKWYDAASTLAPSPSISHQPVRPRAKPTRLFFFDYDGTLAPIVKVPSAAVPSEQALNALNNLCKDERNLVYIISGRDADFLDQHLGSVGTADGGRGLGFSAEHGGFVKEPRNGTDASPSPWRNFTSKLDMSWMSEVYEVFRYYTERTTGSHIEVKKSSITWHYRGADPEWGQFQCRQCQDLLENNVAHKRPIEVLVGKKNLEVRPIAVNKGEIVKRLVYKHPEVEFIFCAGDDKTDEDMFRALRQFTERSSLSPETPETENSNSSGKVEFIMEAPLSVTLVDDGDEEEQASQSSHHNTSSDPKYPPMKIHLAPEAVFTVAVGHSSKRTLASWHVTSPAEVVGAVEGLLGMTNFEEAFSQREV</sequence>
<dbReference type="GO" id="GO:0005992">
    <property type="term" value="P:trehalose biosynthetic process"/>
    <property type="evidence" value="ECO:0007669"/>
    <property type="project" value="InterPro"/>
</dbReference>
<comment type="similarity">
    <text evidence="1">In the N-terminal section; belongs to the glycosyltransferase 20 family.</text>
</comment>
<keyword evidence="5" id="KW-1185">Reference proteome</keyword>
<dbReference type="Pfam" id="PF00982">
    <property type="entry name" value="Glyco_transf_20"/>
    <property type="match status" value="1"/>
</dbReference>
<comment type="similarity">
    <text evidence="2">In the C-terminal section; belongs to the trehalose phosphatase family.</text>
</comment>
<evidence type="ECO:0000256" key="3">
    <source>
        <dbReference type="SAM" id="MobiDB-lite"/>
    </source>
</evidence>
<feature type="compositionally biased region" description="Polar residues" evidence="3">
    <location>
        <begin position="812"/>
        <end position="830"/>
    </location>
</feature>
<dbReference type="Gene3D" id="3.40.50.1000">
    <property type="entry name" value="HAD superfamily/HAD-like"/>
    <property type="match status" value="1"/>
</dbReference>
<dbReference type="FunFam" id="3.30.70.1020:FF:000002">
    <property type="entry name" value="Trehalose-6-phosphate synthase 2"/>
    <property type="match status" value="1"/>
</dbReference>